<dbReference type="OrthoDB" id="5176673at2"/>
<dbReference type="EMBL" id="LT629711">
    <property type="protein sequence ID" value="SDO58823.1"/>
    <property type="molecule type" value="Genomic_DNA"/>
</dbReference>
<proteinExistence type="predicted"/>
<sequence>MDLHDLADDHLISTATALTLGIDPAGMRARVRAGTLFRVIRGWYAVRSPNSERAPWEGDDTFDEARRRHRLLVTALLKSFDGRVVASHQSALVLHELPMWQADLTTAHLCRTANDHTRHRRSAVIHPRVEADPVAGSGGYQTVTPAHAAVQVGLYPPDDATCRVPMDSLIAADAALHRGLVGREELERAVAAHTHHPGIPVVRQLLAHVDGRHESPGETRLAHAMRTLGYSFTPQVPLAGSRGYRGDFGLDDEPVVVEFDGLAKYSLASATGPAGSAMARRENLAAEKRREEDVRMQATVEFARFTWSELDDLHLVRKRIEAARARARRGRHR</sequence>
<reference evidence="2" key="1">
    <citation type="submission" date="2016-10" db="EMBL/GenBank/DDBJ databases">
        <authorList>
            <person name="Varghese N."/>
            <person name="Submissions S."/>
        </authorList>
    </citation>
    <scope>NUCLEOTIDE SEQUENCE [LARGE SCALE GENOMIC DNA]</scope>
    <source>
        <strain evidence="2">DSM 22329</strain>
    </source>
</reference>
<evidence type="ECO:0000313" key="2">
    <source>
        <dbReference type="Proteomes" id="UP000199077"/>
    </source>
</evidence>
<keyword evidence="2" id="KW-1185">Reference proteome</keyword>
<evidence type="ECO:0000313" key="1">
    <source>
        <dbReference type="EMBL" id="SDO58823.1"/>
    </source>
</evidence>
<dbReference type="Proteomes" id="UP000199077">
    <property type="component" value="Chromosome I"/>
</dbReference>
<dbReference type="RefSeq" id="WP_091780060.1">
    <property type="nucleotide sequence ID" value="NZ_LT629711.1"/>
</dbReference>
<dbReference type="STRING" id="443156.SAMN04489867_0094"/>
<gene>
    <name evidence="1" type="ORF">SAMN04489867_0094</name>
</gene>
<name>A0A1H0KSR1_9MICO</name>
<protein>
    <submittedName>
        <fullName evidence="1">Transcriptional regulator, AbiEi antitoxin, Type IV TA system</fullName>
    </submittedName>
</protein>
<organism evidence="1 2">
    <name type="scientific">Pedococcus dokdonensis</name>
    <dbReference type="NCBI Taxonomy" id="443156"/>
    <lineage>
        <taxon>Bacteria</taxon>
        <taxon>Bacillati</taxon>
        <taxon>Actinomycetota</taxon>
        <taxon>Actinomycetes</taxon>
        <taxon>Micrococcales</taxon>
        <taxon>Intrasporangiaceae</taxon>
        <taxon>Pedococcus</taxon>
    </lineage>
</organism>
<accession>A0A1H0KSR1</accession>
<dbReference type="AlphaFoldDB" id="A0A1H0KSR1"/>